<organism evidence="1 2">
    <name type="scientific">Ajellomyces capsulatus (strain G186AR / H82 / ATCC MYA-2454 / RMSCC 2432)</name>
    <name type="common">Darling's disease fungus</name>
    <name type="synonym">Histoplasma capsulatum</name>
    <dbReference type="NCBI Taxonomy" id="447093"/>
    <lineage>
        <taxon>Eukaryota</taxon>
        <taxon>Fungi</taxon>
        <taxon>Dikarya</taxon>
        <taxon>Ascomycota</taxon>
        <taxon>Pezizomycotina</taxon>
        <taxon>Eurotiomycetes</taxon>
        <taxon>Eurotiomycetidae</taxon>
        <taxon>Onygenales</taxon>
        <taxon>Ajellomycetaceae</taxon>
        <taxon>Histoplasma</taxon>
    </lineage>
</organism>
<keyword evidence="2" id="KW-1185">Reference proteome</keyword>
<accession>C0NS38</accession>
<reference evidence="1" key="1">
    <citation type="submission" date="2009-02" db="EMBL/GenBank/DDBJ databases">
        <title>The Genome Sequence of Ajellomyces capsulatus strain G186AR.</title>
        <authorList>
            <consortium name="The Broad Institute Genome Sequencing Platform"/>
            <person name="Champion M."/>
            <person name="Cuomo C."/>
            <person name="Ma L.-J."/>
            <person name="Henn M.R."/>
            <person name="Sil A."/>
            <person name="Goldman B."/>
            <person name="Young S.K."/>
            <person name="Kodira C.D."/>
            <person name="Zeng Q."/>
            <person name="Koehrsen M."/>
            <person name="Alvarado L."/>
            <person name="Berlin A."/>
            <person name="Borenstein D."/>
            <person name="Chen Z."/>
            <person name="Engels R."/>
            <person name="Freedman E."/>
            <person name="Gellesch M."/>
            <person name="Goldberg J."/>
            <person name="Griggs A."/>
            <person name="Gujja S."/>
            <person name="Heiman D."/>
            <person name="Hepburn T."/>
            <person name="Howarth C."/>
            <person name="Jen D."/>
            <person name="Larson L."/>
            <person name="Lewis B."/>
            <person name="Mehta T."/>
            <person name="Park D."/>
            <person name="Pearson M."/>
            <person name="Roberts A."/>
            <person name="Saif S."/>
            <person name="Shea T."/>
            <person name="Shenoy N."/>
            <person name="Sisk P."/>
            <person name="Stolte C."/>
            <person name="Sykes S."/>
            <person name="Walk T."/>
            <person name="White J."/>
            <person name="Yandava C."/>
            <person name="Klein B."/>
            <person name="McEwen J.G."/>
            <person name="Puccia R."/>
            <person name="Goldman G.H."/>
            <person name="Felipe M.S."/>
            <person name="Nino-Vega G."/>
            <person name="San-Blas G."/>
            <person name="Taylor J."/>
            <person name="Mendoza L."/>
            <person name="Galagan J."/>
            <person name="Nusbaum C."/>
            <person name="Birren B."/>
        </authorList>
    </citation>
    <scope>NUCLEOTIDE SEQUENCE</scope>
    <source>
        <strain evidence="1">G186AR</strain>
    </source>
</reference>
<proteinExistence type="predicted"/>
<gene>
    <name evidence="1" type="ORF">HCBG_05968</name>
</gene>
<dbReference type="InParanoid" id="C0NS38"/>
<dbReference type="GeneID" id="69038984"/>
<dbReference type="EMBL" id="GG663370">
    <property type="protein sequence ID" value="EEH05704.1"/>
    <property type="molecule type" value="Genomic_DNA"/>
</dbReference>
<evidence type="ECO:0000313" key="2">
    <source>
        <dbReference type="Proteomes" id="UP000001631"/>
    </source>
</evidence>
<dbReference type="HOGENOM" id="CLU_1440676_0_0_1"/>
<dbReference type="RefSeq" id="XP_045286185.1">
    <property type="nucleotide sequence ID" value="XM_045433017.1"/>
</dbReference>
<name>C0NS38_AJECG</name>
<sequence length="188" mass="20882">MSVIIWAPTSCTGHYNLGSCGFRVMARMYDLLAEVKKLPDLAAEEKIPDAWARLYSLDHPATLHRKNPSVTKGHAGVISTALDIIIGCDHVHHAAAVLVWWRRWLSQTEIKLRIGSLQKIQMLDECVEHKTYCYIYPAQINSMPLPLLQTESCIQGGAPICLPLLIGDEELLSRAVNDGTLLSGMPPR</sequence>
<dbReference type="AlphaFoldDB" id="C0NS38"/>
<evidence type="ECO:0000313" key="1">
    <source>
        <dbReference type="EMBL" id="EEH05704.1"/>
    </source>
</evidence>
<dbReference type="Proteomes" id="UP000001631">
    <property type="component" value="Unassembled WGS sequence"/>
</dbReference>
<protein>
    <submittedName>
        <fullName evidence="1">Uncharacterized protein</fullName>
    </submittedName>
</protein>